<organism evidence="2 3">
    <name type="scientific">Acanthosepion pharaonis</name>
    <name type="common">Pharaoh cuttlefish</name>
    <name type="synonym">Sepia pharaonis</name>
    <dbReference type="NCBI Taxonomy" id="158019"/>
    <lineage>
        <taxon>Eukaryota</taxon>
        <taxon>Metazoa</taxon>
        <taxon>Spiralia</taxon>
        <taxon>Lophotrochozoa</taxon>
        <taxon>Mollusca</taxon>
        <taxon>Cephalopoda</taxon>
        <taxon>Coleoidea</taxon>
        <taxon>Decapodiformes</taxon>
        <taxon>Sepiida</taxon>
        <taxon>Sepiina</taxon>
        <taxon>Sepiidae</taxon>
        <taxon>Acanthosepion</taxon>
    </lineage>
</organism>
<sequence length="593" mass="67797">MEAGLRSQLLANNERNIPGLLPKILTFQRSLLQTITSNVFIQPPLLYSVFSFQSFAFHSLLLSHRLLLPVSSISNVLSFKFFSQFLFLPKLSSFKVFFQNLLRTSSHSNVVFFQYPPPPTYLPTSSFPPHSSFNVTSQYLLLPTTSTFNGLFFQTLRATSSFPPSSSSTVISQSILFQRPLLSKSSSNIRPFKSLLPMSVHSNVFFQSLLLIYSHSSFLFFQCLQMFVPSSVFFYQGILPLMLSLPNVFFFQRLLLPTSSSFNVLCFQRLLISMSSINVLFFQSRLPWSVFPTSHSSNVFSNVDFFKHLPTSSSNACSFQSPMFQTSYSSLSSSSTVNSPCLLLPTSNPTKVLFFQSHTKSVLSNVFFVQSLLPTFVRDRDSSYQYDFLQRIFIPSSFFSNVFFQHLLLTTSTNANISSSKQRPLFPTPTSANGFFQHPFLSTSSAKSPCNVSTQSFLLPTCYPPNVLFIHRLLPKSVASNIYTFQHPHLLPYSPKVFFERSLLPRSSHSYALFFKRLLQTSYPSNFVFFQRLLCHSIIIPISSFSVFCLSFLIFFSFFFFNVSVFQHILFRCFFSFSLNFSFFKNILLTIFL</sequence>
<proteinExistence type="predicted"/>
<accession>A0A812E3M7</accession>
<comment type="caution">
    <text evidence="2">The sequence shown here is derived from an EMBL/GenBank/DDBJ whole genome shotgun (WGS) entry which is preliminary data.</text>
</comment>
<evidence type="ECO:0000256" key="1">
    <source>
        <dbReference type="SAM" id="Phobius"/>
    </source>
</evidence>
<reference evidence="2" key="1">
    <citation type="submission" date="2021-01" db="EMBL/GenBank/DDBJ databases">
        <authorList>
            <person name="Li R."/>
            <person name="Bekaert M."/>
        </authorList>
    </citation>
    <scope>NUCLEOTIDE SEQUENCE</scope>
    <source>
        <strain evidence="2">Farmed</strain>
    </source>
</reference>
<dbReference type="Proteomes" id="UP000597762">
    <property type="component" value="Unassembled WGS sequence"/>
</dbReference>
<protein>
    <submittedName>
        <fullName evidence="2">Uncharacterized protein</fullName>
    </submittedName>
</protein>
<feature type="transmembrane region" description="Helical" evidence="1">
    <location>
        <begin position="538"/>
        <end position="561"/>
    </location>
</feature>
<evidence type="ECO:0000313" key="3">
    <source>
        <dbReference type="Proteomes" id="UP000597762"/>
    </source>
</evidence>
<dbReference type="EMBL" id="CAHIKZ030004867">
    <property type="protein sequence ID" value="CAE1316478.1"/>
    <property type="molecule type" value="Genomic_DNA"/>
</dbReference>
<evidence type="ECO:0000313" key="2">
    <source>
        <dbReference type="EMBL" id="CAE1316478.1"/>
    </source>
</evidence>
<gene>
    <name evidence="2" type="ORF">SPHA_67211</name>
</gene>
<keyword evidence="3" id="KW-1185">Reference proteome</keyword>
<name>A0A812E3M7_ACAPH</name>
<keyword evidence="1" id="KW-0472">Membrane</keyword>
<feature type="transmembrane region" description="Helical" evidence="1">
    <location>
        <begin position="573"/>
        <end position="592"/>
    </location>
</feature>
<keyword evidence="1" id="KW-0812">Transmembrane</keyword>
<keyword evidence="1" id="KW-1133">Transmembrane helix</keyword>
<dbReference type="AlphaFoldDB" id="A0A812E3M7"/>